<protein>
    <submittedName>
        <fullName evidence="1">Uncharacterized protein</fullName>
    </submittedName>
</protein>
<proteinExistence type="predicted"/>
<organism evidence="1 2">
    <name type="scientific">Ralstonia solanacearum</name>
    <name type="common">Pseudomonas solanacearum</name>
    <dbReference type="NCBI Taxonomy" id="305"/>
    <lineage>
        <taxon>Bacteria</taxon>
        <taxon>Pseudomonadati</taxon>
        <taxon>Pseudomonadota</taxon>
        <taxon>Betaproteobacteria</taxon>
        <taxon>Burkholderiales</taxon>
        <taxon>Burkholderiaceae</taxon>
        <taxon>Ralstonia</taxon>
        <taxon>Ralstonia solanacearum species complex</taxon>
    </lineage>
</organism>
<dbReference type="AlphaFoldDB" id="A0AAD0WJD7"/>
<dbReference type="EMBL" id="CP022760">
    <property type="protein sequence ID" value="AXV84317.1"/>
    <property type="molecule type" value="Genomic_DNA"/>
</dbReference>
<evidence type="ECO:0000313" key="1">
    <source>
        <dbReference type="EMBL" id="AXV84317.1"/>
    </source>
</evidence>
<sequence>MQLVEAILRPAARSSAPVGTVTTDPGDGTVTVSLQDGAACCASEARRRLALASTCATAPWRVVAPALPWRFEPHRSRSWQF</sequence>
<dbReference type="Proteomes" id="UP000261758">
    <property type="component" value="Plasmid unnamed"/>
</dbReference>
<keyword evidence="1" id="KW-0614">Plasmid</keyword>
<evidence type="ECO:0000313" key="2">
    <source>
        <dbReference type="Proteomes" id="UP000261758"/>
    </source>
</evidence>
<reference evidence="1 2" key="1">
    <citation type="submission" date="2017-08" db="EMBL/GenBank/DDBJ databases">
        <title>Genome sequences of Ralstonia solanacearum Species Complex (RSSC) isolated from Potato bacterial wilts in Korea.</title>
        <authorList>
            <person name="Cho H."/>
            <person name="Song E.-S."/>
            <person name="Lee Y.K."/>
            <person name="Lee S."/>
            <person name="Lee S.-W."/>
            <person name="Jo A."/>
            <person name="Kim J.-G."/>
            <person name="Hwang I."/>
        </authorList>
    </citation>
    <scope>NUCLEOTIDE SEQUENCE [LARGE SCALE GENOMIC DNA]</scope>
    <source>
        <strain evidence="1 2">T98</strain>
        <plasmid evidence="1 2">unnamed</plasmid>
    </source>
</reference>
<name>A0AAD0WJD7_RALSL</name>
<geneLocation type="plasmid" evidence="1 2">
    <name>unnamed</name>
</geneLocation>
<gene>
    <name evidence="1" type="ORF">CJO77_22710</name>
</gene>
<accession>A0AAD0WJD7</accession>